<protein>
    <submittedName>
        <fullName evidence="2">Uncharacterized protein</fullName>
    </submittedName>
</protein>
<feature type="compositionally biased region" description="Polar residues" evidence="1">
    <location>
        <begin position="127"/>
        <end position="151"/>
    </location>
</feature>
<dbReference type="OrthoDB" id="3544869at2759"/>
<dbReference type="Proteomes" id="UP000672032">
    <property type="component" value="Chromosome 6"/>
</dbReference>
<evidence type="ECO:0000256" key="1">
    <source>
        <dbReference type="SAM" id="MobiDB-lite"/>
    </source>
</evidence>
<sequence>MLLPNISIAPRHKYDLDSCKSPFSQPKEHNHTPNSQKYQIPSAQDCPHANYPPNAYPQDDSTNNAPSIDDQIDKLSLGWAQGPADLRHGSYMTRSPVNDDTETSSSTTKPTPGSSMSMGDQWPLVNSAPSTFSNYQHDQNAPMQGASNSAPSMPPDPKSIYITMHSPKIDSWQGLRAANDPGTDENWINSKIVARQRFPTQRGKAIRTMNFNGQVFKPVAKVTAAWMVQGRTISHETEFRVIDNSPFDVLFGRNLLSSPESNYFRDDGIDDTPILLVQSDISSQEQKEIDRNRAAADAQARELEQRRRPIRPSSGNHRNSDKVKKSSTTHKSKGY</sequence>
<feature type="compositionally biased region" description="Polar residues" evidence="1">
    <location>
        <begin position="32"/>
        <end position="42"/>
    </location>
</feature>
<evidence type="ECO:0000313" key="2">
    <source>
        <dbReference type="EMBL" id="QSZ36317.1"/>
    </source>
</evidence>
<feature type="compositionally biased region" description="Basic and acidic residues" evidence="1">
    <location>
        <begin position="285"/>
        <end position="307"/>
    </location>
</feature>
<feature type="region of interest" description="Disordered" evidence="1">
    <location>
        <begin position="15"/>
        <end position="69"/>
    </location>
</feature>
<feature type="compositionally biased region" description="Low complexity" evidence="1">
    <location>
        <begin position="103"/>
        <end position="118"/>
    </location>
</feature>
<keyword evidence="3" id="KW-1185">Reference proteome</keyword>
<feature type="region of interest" description="Disordered" evidence="1">
    <location>
        <begin position="283"/>
        <end position="335"/>
    </location>
</feature>
<dbReference type="EMBL" id="CP063410">
    <property type="protein sequence ID" value="QSZ36317.1"/>
    <property type="molecule type" value="Genomic_DNA"/>
</dbReference>
<name>A0A8A3PLM1_9HELO</name>
<proteinExistence type="predicted"/>
<feature type="compositionally biased region" description="Basic residues" evidence="1">
    <location>
        <begin position="325"/>
        <end position="335"/>
    </location>
</feature>
<dbReference type="AlphaFoldDB" id="A0A8A3PLM1"/>
<accession>A0A8A3PLM1</accession>
<feature type="region of interest" description="Disordered" evidence="1">
    <location>
        <begin position="81"/>
        <end position="152"/>
    </location>
</feature>
<dbReference type="CDD" id="cd00303">
    <property type="entry name" value="retropepsin_like"/>
    <property type="match status" value="1"/>
</dbReference>
<gene>
    <name evidence="2" type="ORF">DSL72_007443</name>
</gene>
<evidence type="ECO:0000313" key="3">
    <source>
        <dbReference type="Proteomes" id="UP000672032"/>
    </source>
</evidence>
<reference evidence="2" key="1">
    <citation type="submission" date="2020-10" db="EMBL/GenBank/DDBJ databases">
        <title>Genome Sequence of Monilinia vaccinii-corymbosi Sheds Light on Mummy Berry Disease Infection of Blueberry and Mating Type.</title>
        <authorList>
            <person name="Yow A.G."/>
            <person name="Zhang Y."/>
            <person name="Bansal K."/>
            <person name="Eacker S.M."/>
            <person name="Sullivan S."/>
            <person name="Liachko I."/>
            <person name="Cubeta M.A."/>
            <person name="Rollins J.A."/>
            <person name="Ashrafi H."/>
        </authorList>
    </citation>
    <scope>NUCLEOTIDE SEQUENCE</scope>
    <source>
        <strain evidence="2">RL-1</strain>
    </source>
</reference>
<organism evidence="2 3">
    <name type="scientific">Monilinia vaccinii-corymbosi</name>
    <dbReference type="NCBI Taxonomy" id="61207"/>
    <lineage>
        <taxon>Eukaryota</taxon>
        <taxon>Fungi</taxon>
        <taxon>Dikarya</taxon>
        <taxon>Ascomycota</taxon>
        <taxon>Pezizomycotina</taxon>
        <taxon>Leotiomycetes</taxon>
        <taxon>Helotiales</taxon>
        <taxon>Sclerotiniaceae</taxon>
        <taxon>Monilinia</taxon>
    </lineage>
</organism>